<dbReference type="InterPro" id="IPR036390">
    <property type="entry name" value="WH_DNA-bd_sf"/>
</dbReference>
<feature type="domain" description="Cyclic nucleotide-binding" evidence="7">
    <location>
        <begin position="167"/>
        <end position="234"/>
    </location>
</feature>
<dbReference type="PANTHER" id="PTHR48111:SF4">
    <property type="entry name" value="DNA-BINDING DUAL TRANSCRIPTIONAL REGULATOR OMPR"/>
    <property type="match status" value="1"/>
</dbReference>
<reference evidence="10" key="1">
    <citation type="submission" date="2021-12" db="EMBL/GenBank/DDBJ databases">
        <authorList>
            <person name="Rodrigo-Torres L."/>
            <person name="Arahal R. D."/>
            <person name="Lucena T."/>
        </authorList>
    </citation>
    <scope>NUCLEOTIDE SEQUENCE</scope>
    <source>
        <strain evidence="10">CECT 8419</strain>
    </source>
</reference>
<proteinExistence type="predicted"/>
<dbReference type="RefSeq" id="WP_238750739.1">
    <property type="nucleotide sequence ID" value="NZ_CAKLPZ010000002.1"/>
</dbReference>
<evidence type="ECO:0000259" key="8">
    <source>
        <dbReference type="PROSITE" id="PS50110"/>
    </source>
</evidence>
<dbReference type="InterPro" id="IPR018490">
    <property type="entry name" value="cNMP-bd_dom_sf"/>
</dbReference>
<keyword evidence="11" id="KW-1185">Reference proteome</keyword>
<dbReference type="EMBL" id="CAKLPZ010000002">
    <property type="protein sequence ID" value="CAH1000700.1"/>
    <property type="molecule type" value="Genomic_DNA"/>
</dbReference>
<dbReference type="PANTHER" id="PTHR48111">
    <property type="entry name" value="REGULATOR OF RPOS"/>
    <property type="match status" value="1"/>
</dbReference>
<dbReference type="SUPFAM" id="SSF52172">
    <property type="entry name" value="CheY-like"/>
    <property type="match status" value="1"/>
</dbReference>
<dbReference type="SMART" id="SM00100">
    <property type="entry name" value="cNMP"/>
    <property type="match status" value="1"/>
</dbReference>
<sequence>MDNRHATVLIIEDNQEVRENLAEILDLYGYRTRTAANGLEGAKLAIEHLPDIILCDIMMPELDGFGVLNLLAGNDRTAAIPFVFITARTEAADVRRGMNLGADDYITKPFYKDELLQVVRTRLKKAALRSAEAAAESVPAASPPHLSDPQRGMRKLEEAFATYGTQRTYGAGDTLVREGEYPHCVYRVTEGRVHLSRTHEYGRDYIIAELGPGELFGIPSVLERSPLHYTARAAASGGCTCVLLPTARLLTLINTDRSVTEALMHVLAGRVVRHSEHLVNQAYDSVRRRTALVLCDLSERYGDEPIVLSREELAQMVGSTKESVIRALSDFKRDQLLQTEGRLIRIVAPSALRSLLV</sequence>
<feature type="domain" description="Response regulatory" evidence="8">
    <location>
        <begin position="7"/>
        <end position="123"/>
    </location>
</feature>
<keyword evidence="4" id="KW-0238">DNA-binding</keyword>
<keyword evidence="2" id="KW-0902">Two-component regulatory system</keyword>
<dbReference type="SUPFAM" id="SSF46785">
    <property type="entry name" value="Winged helix' DNA-binding domain"/>
    <property type="match status" value="1"/>
</dbReference>
<dbReference type="InterPro" id="IPR039420">
    <property type="entry name" value="WalR-like"/>
</dbReference>
<dbReference type="InterPro" id="IPR014710">
    <property type="entry name" value="RmlC-like_jellyroll"/>
</dbReference>
<feature type="domain" description="HTH crp-type" evidence="9">
    <location>
        <begin position="284"/>
        <end position="350"/>
    </location>
</feature>
<dbReference type="Gene3D" id="2.60.120.10">
    <property type="entry name" value="Jelly Rolls"/>
    <property type="match status" value="1"/>
</dbReference>
<dbReference type="Pfam" id="PF13545">
    <property type="entry name" value="HTH_Crp_2"/>
    <property type="match status" value="1"/>
</dbReference>
<evidence type="ECO:0000259" key="7">
    <source>
        <dbReference type="PROSITE" id="PS50042"/>
    </source>
</evidence>
<evidence type="ECO:0000256" key="6">
    <source>
        <dbReference type="PROSITE-ProRule" id="PRU00169"/>
    </source>
</evidence>
<protein>
    <submittedName>
        <fullName evidence="10">Regulator of RpoS</fullName>
    </submittedName>
</protein>
<dbReference type="Gene3D" id="1.10.10.10">
    <property type="entry name" value="Winged helix-like DNA-binding domain superfamily/Winged helix DNA-binding domain"/>
    <property type="match status" value="1"/>
</dbReference>
<dbReference type="SUPFAM" id="SSF51206">
    <property type="entry name" value="cAMP-binding domain-like"/>
    <property type="match status" value="1"/>
</dbReference>
<dbReference type="InterPro" id="IPR036388">
    <property type="entry name" value="WH-like_DNA-bd_sf"/>
</dbReference>
<gene>
    <name evidence="10" type="primary">rssB</name>
    <name evidence="10" type="ORF">LEM8419_01834</name>
</gene>
<accession>A0ABN8F4G3</accession>
<dbReference type="Pfam" id="PF00072">
    <property type="entry name" value="Response_reg"/>
    <property type="match status" value="1"/>
</dbReference>
<dbReference type="InterPro" id="IPR000595">
    <property type="entry name" value="cNMP-bd_dom"/>
</dbReference>
<dbReference type="Proteomes" id="UP000837803">
    <property type="component" value="Unassembled WGS sequence"/>
</dbReference>
<evidence type="ECO:0000256" key="5">
    <source>
        <dbReference type="ARBA" id="ARBA00023163"/>
    </source>
</evidence>
<organism evidence="10 11">
    <name type="scientific">Neolewinella maritima</name>
    <dbReference type="NCBI Taxonomy" id="1383882"/>
    <lineage>
        <taxon>Bacteria</taxon>
        <taxon>Pseudomonadati</taxon>
        <taxon>Bacteroidota</taxon>
        <taxon>Saprospiria</taxon>
        <taxon>Saprospirales</taxon>
        <taxon>Lewinellaceae</taxon>
        <taxon>Neolewinella</taxon>
    </lineage>
</organism>
<dbReference type="Pfam" id="PF00027">
    <property type="entry name" value="cNMP_binding"/>
    <property type="match status" value="1"/>
</dbReference>
<name>A0ABN8F4G3_9BACT</name>
<comment type="caution">
    <text evidence="10">The sequence shown here is derived from an EMBL/GenBank/DDBJ whole genome shotgun (WGS) entry which is preliminary data.</text>
</comment>
<dbReference type="SMART" id="SM00448">
    <property type="entry name" value="REC"/>
    <property type="match status" value="1"/>
</dbReference>
<dbReference type="CDD" id="cd00038">
    <property type="entry name" value="CAP_ED"/>
    <property type="match status" value="1"/>
</dbReference>
<evidence type="ECO:0000256" key="4">
    <source>
        <dbReference type="ARBA" id="ARBA00023125"/>
    </source>
</evidence>
<evidence type="ECO:0000256" key="3">
    <source>
        <dbReference type="ARBA" id="ARBA00023015"/>
    </source>
</evidence>
<dbReference type="InterPro" id="IPR001789">
    <property type="entry name" value="Sig_transdc_resp-reg_receiver"/>
</dbReference>
<dbReference type="CDD" id="cd17574">
    <property type="entry name" value="REC_OmpR"/>
    <property type="match status" value="1"/>
</dbReference>
<evidence type="ECO:0000313" key="10">
    <source>
        <dbReference type="EMBL" id="CAH1000700.1"/>
    </source>
</evidence>
<evidence type="ECO:0000313" key="11">
    <source>
        <dbReference type="Proteomes" id="UP000837803"/>
    </source>
</evidence>
<dbReference type="InterPro" id="IPR012318">
    <property type="entry name" value="HTH_CRP"/>
</dbReference>
<keyword evidence="5" id="KW-0804">Transcription</keyword>
<dbReference type="InterPro" id="IPR011006">
    <property type="entry name" value="CheY-like_superfamily"/>
</dbReference>
<evidence type="ECO:0000256" key="1">
    <source>
        <dbReference type="ARBA" id="ARBA00022553"/>
    </source>
</evidence>
<dbReference type="SMART" id="SM00419">
    <property type="entry name" value="HTH_CRP"/>
    <property type="match status" value="1"/>
</dbReference>
<dbReference type="Gene3D" id="3.40.50.2300">
    <property type="match status" value="1"/>
</dbReference>
<keyword evidence="1 6" id="KW-0597">Phosphoprotein</keyword>
<evidence type="ECO:0000259" key="9">
    <source>
        <dbReference type="PROSITE" id="PS51063"/>
    </source>
</evidence>
<dbReference type="PROSITE" id="PS51063">
    <property type="entry name" value="HTH_CRP_2"/>
    <property type="match status" value="1"/>
</dbReference>
<keyword evidence="3" id="KW-0805">Transcription regulation</keyword>
<dbReference type="PROSITE" id="PS50042">
    <property type="entry name" value="CNMP_BINDING_3"/>
    <property type="match status" value="1"/>
</dbReference>
<feature type="modified residue" description="4-aspartylphosphate" evidence="6">
    <location>
        <position position="56"/>
    </location>
</feature>
<evidence type="ECO:0000256" key="2">
    <source>
        <dbReference type="ARBA" id="ARBA00023012"/>
    </source>
</evidence>
<dbReference type="PROSITE" id="PS50110">
    <property type="entry name" value="RESPONSE_REGULATORY"/>
    <property type="match status" value="1"/>
</dbReference>